<reference evidence="2 4" key="1">
    <citation type="submission" date="2015-09" db="EMBL/GenBank/DDBJ databases">
        <title>Draft genome sequence of Thermus scotoductus strain K1 isolated from a geothermal spring in Nagorno-Karabakh, Armenia.</title>
        <authorList>
            <person name="Saghatelyan A."/>
            <person name="Poghosyan L."/>
            <person name="Panosyan H."/>
            <person name="Birkeland N.-K."/>
        </authorList>
    </citation>
    <scope>NUCLEOTIDE SEQUENCE [LARGE SCALE GENOMIC DNA]</scope>
    <source>
        <strain evidence="2 4">K1</strain>
    </source>
</reference>
<dbReference type="AlphaFoldDB" id="A0A0N0IQN6"/>
<evidence type="ECO:0000313" key="2">
    <source>
        <dbReference type="EMBL" id="KPD31534.1"/>
    </source>
</evidence>
<reference evidence="3 5" key="2">
    <citation type="journal article" date="2019" name="Extremophiles">
        <title>Biogeography of thermophiles and predominance of Thermus scotoductus in domestic water heaters.</title>
        <authorList>
            <person name="Wilpiszeski R.L."/>
            <person name="Zhang Z."/>
            <person name="House C.H."/>
        </authorList>
    </citation>
    <scope>NUCLEOTIDE SEQUENCE [LARGE SCALE GENOMIC DNA]</scope>
    <source>
        <strain evidence="3 5">34_S34</strain>
    </source>
</reference>
<keyword evidence="1" id="KW-0175">Coiled coil</keyword>
<sequence>MVKAKEKAVPKKGKEFLKRELWEGLVQALVLLTALSGKLDETKRASEELLGEVRALREDLAQANSRLPSSDDR</sequence>
<dbReference type="Proteomes" id="UP000286734">
    <property type="component" value="Unassembled WGS sequence"/>
</dbReference>
<accession>A0A0N0IQN6</accession>
<dbReference type="Proteomes" id="UP000053099">
    <property type="component" value="Unassembled WGS sequence"/>
</dbReference>
<proteinExistence type="predicted"/>
<dbReference type="RefSeq" id="WP_054392019.1">
    <property type="nucleotide sequence ID" value="NZ_PELP01000168.1"/>
</dbReference>
<evidence type="ECO:0000313" key="5">
    <source>
        <dbReference type="Proteomes" id="UP000286734"/>
    </source>
</evidence>
<comment type="caution">
    <text evidence="2">The sequence shown here is derived from an EMBL/GenBank/DDBJ whole genome shotgun (WGS) entry which is preliminary data.</text>
</comment>
<organism evidence="2 4">
    <name type="scientific">Thermus scotoductus</name>
    <dbReference type="NCBI Taxonomy" id="37636"/>
    <lineage>
        <taxon>Bacteria</taxon>
        <taxon>Thermotogati</taxon>
        <taxon>Deinococcota</taxon>
        <taxon>Deinococci</taxon>
        <taxon>Thermales</taxon>
        <taxon>Thermaceae</taxon>
        <taxon>Thermus</taxon>
    </lineage>
</organism>
<dbReference type="PATRIC" id="fig|37636.3.peg.341"/>
<dbReference type="EMBL" id="LJJR01000015">
    <property type="protein sequence ID" value="KPD31534.1"/>
    <property type="molecule type" value="Genomic_DNA"/>
</dbReference>
<evidence type="ECO:0000313" key="4">
    <source>
        <dbReference type="Proteomes" id="UP000053099"/>
    </source>
</evidence>
<dbReference type="EMBL" id="PELP01000168">
    <property type="protein sequence ID" value="RTH04443.1"/>
    <property type="molecule type" value="Genomic_DNA"/>
</dbReference>
<evidence type="ECO:0000313" key="3">
    <source>
        <dbReference type="EMBL" id="RTH04443.1"/>
    </source>
</evidence>
<evidence type="ECO:0000256" key="1">
    <source>
        <dbReference type="SAM" id="Coils"/>
    </source>
</evidence>
<feature type="coiled-coil region" evidence="1">
    <location>
        <begin position="39"/>
        <end position="66"/>
    </location>
</feature>
<protein>
    <submittedName>
        <fullName evidence="2">Uncharacterized protein</fullName>
    </submittedName>
</protein>
<gene>
    <name evidence="2" type="ORF">AN926_06385</name>
    <name evidence="3" type="ORF">CSW47_06780</name>
</gene>
<name>A0A0N0IQN6_THESC</name>